<dbReference type="EMBL" id="GBXM01070147">
    <property type="protein sequence ID" value="JAH38430.1"/>
    <property type="molecule type" value="Transcribed_RNA"/>
</dbReference>
<protein>
    <submittedName>
        <fullName evidence="1">Uncharacterized protein</fullName>
    </submittedName>
</protein>
<organism evidence="1">
    <name type="scientific">Anguilla anguilla</name>
    <name type="common">European freshwater eel</name>
    <name type="synonym">Muraena anguilla</name>
    <dbReference type="NCBI Taxonomy" id="7936"/>
    <lineage>
        <taxon>Eukaryota</taxon>
        <taxon>Metazoa</taxon>
        <taxon>Chordata</taxon>
        <taxon>Craniata</taxon>
        <taxon>Vertebrata</taxon>
        <taxon>Euteleostomi</taxon>
        <taxon>Actinopterygii</taxon>
        <taxon>Neopterygii</taxon>
        <taxon>Teleostei</taxon>
        <taxon>Anguilliformes</taxon>
        <taxon>Anguillidae</taxon>
        <taxon>Anguilla</taxon>
    </lineage>
</organism>
<accession>A0A0E9SCL3</accession>
<reference evidence="1" key="1">
    <citation type="submission" date="2014-11" db="EMBL/GenBank/DDBJ databases">
        <authorList>
            <person name="Amaro Gonzalez C."/>
        </authorList>
    </citation>
    <scope>NUCLEOTIDE SEQUENCE</scope>
</reference>
<proteinExistence type="predicted"/>
<evidence type="ECO:0000313" key="1">
    <source>
        <dbReference type="EMBL" id="JAH38430.1"/>
    </source>
</evidence>
<dbReference type="AlphaFoldDB" id="A0A0E9SCL3"/>
<reference evidence="1" key="2">
    <citation type="journal article" date="2015" name="Fish Shellfish Immunol.">
        <title>Early steps in the European eel (Anguilla anguilla)-Vibrio vulnificus interaction in the gills: Role of the RtxA13 toxin.</title>
        <authorList>
            <person name="Callol A."/>
            <person name="Pajuelo D."/>
            <person name="Ebbesson L."/>
            <person name="Teles M."/>
            <person name="MacKenzie S."/>
            <person name="Amaro C."/>
        </authorList>
    </citation>
    <scope>NUCLEOTIDE SEQUENCE</scope>
</reference>
<name>A0A0E9SCL3_ANGAN</name>
<sequence>MRKSSKAVTAITNRLRTMTVTISHGSALPSVMVSHITRLKSLVFS</sequence>